<dbReference type="Pfam" id="PF22486">
    <property type="entry name" value="MATH_2"/>
    <property type="match status" value="1"/>
</dbReference>
<dbReference type="SUPFAM" id="SSF49599">
    <property type="entry name" value="TRAF domain-like"/>
    <property type="match status" value="1"/>
</dbReference>
<dbReference type="InterPro" id="IPR008974">
    <property type="entry name" value="TRAF-like"/>
</dbReference>
<evidence type="ECO:0000256" key="5">
    <source>
        <dbReference type="ARBA" id="ARBA00022807"/>
    </source>
</evidence>
<proteinExistence type="inferred from homology"/>
<evidence type="ECO:0000256" key="2">
    <source>
        <dbReference type="ARBA" id="ARBA00022670"/>
    </source>
</evidence>
<dbReference type="PROSITE" id="PS50144">
    <property type="entry name" value="MATH"/>
    <property type="match status" value="1"/>
</dbReference>
<feature type="domain" description="MATH" evidence="7">
    <location>
        <begin position="245"/>
        <end position="342"/>
    </location>
</feature>
<dbReference type="InterPro" id="IPR024729">
    <property type="entry name" value="USP7_ICP0-binding_dom"/>
</dbReference>
<evidence type="ECO:0000313" key="9">
    <source>
        <dbReference type="Proteomes" id="UP001058974"/>
    </source>
</evidence>
<keyword evidence="3" id="KW-0833">Ubl conjugation pathway</keyword>
<name>A0A9D4WFE3_PEA</name>
<dbReference type="Pfam" id="PF12436">
    <property type="entry name" value="USP7_ICP0_bdg"/>
    <property type="match status" value="1"/>
</dbReference>
<dbReference type="PANTHER" id="PTHR46236:SF35">
    <property type="entry name" value="MATH DOMAIN-CONTAINING PROTEIN"/>
    <property type="match status" value="1"/>
</dbReference>
<evidence type="ECO:0000313" key="8">
    <source>
        <dbReference type="EMBL" id="KAI5400562.1"/>
    </source>
</evidence>
<dbReference type="SMART" id="SM00061">
    <property type="entry name" value="MATH"/>
    <property type="match status" value="1"/>
</dbReference>
<keyword evidence="5" id="KW-0788">Thiol protease</keyword>
<dbReference type="InterPro" id="IPR002083">
    <property type="entry name" value="MATH/TRAF_dom"/>
</dbReference>
<dbReference type="GO" id="GO:0006508">
    <property type="term" value="P:proteolysis"/>
    <property type="evidence" value="ECO:0007669"/>
    <property type="project" value="UniProtKB-KW"/>
</dbReference>
<dbReference type="GO" id="GO:0008234">
    <property type="term" value="F:cysteine-type peptidase activity"/>
    <property type="evidence" value="ECO:0007669"/>
    <property type="project" value="UniProtKB-KW"/>
</dbReference>
<reference evidence="8 9" key="1">
    <citation type="journal article" date="2022" name="Nat. Genet.">
        <title>Improved pea reference genome and pan-genome highlight genomic features and evolutionary characteristics.</title>
        <authorList>
            <person name="Yang T."/>
            <person name="Liu R."/>
            <person name="Luo Y."/>
            <person name="Hu S."/>
            <person name="Wang D."/>
            <person name="Wang C."/>
            <person name="Pandey M.K."/>
            <person name="Ge S."/>
            <person name="Xu Q."/>
            <person name="Li N."/>
            <person name="Li G."/>
            <person name="Huang Y."/>
            <person name="Saxena R.K."/>
            <person name="Ji Y."/>
            <person name="Li M."/>
            <person name="Yan X."/>
            <person name="He Y."/>
            <person name="Liu Y."/>
            <person name="Wang X."/>
            <person name="Xiang C."/>
            <person name="Varshney R.K."/>
            <person name="Ding H."/>
            <person name="Gao S."/>
            <person name="Zong X."/>
        </authorList>
    </citation>
    <scope>NUCLEOTIDE SEQUENCE [LARGE SCALE GENOMIC DNA]</scope>
    <source>
        <strain evidence="8 9">cv. Zhongwan 6</strain>
    </source>
</reference>
<comment type="caution">
    <text evidence="8">The sequence shown here is derived from an EMBL/GenBank/DDBJ whole genome shotgun (WGS) entry which is preliminary data.</text>
</comment>
<evidence type="ECO:0000256" key="1">
    <source>
        <dbReference type="ARBA" id="ARBA00009085"/>
    </source>
</evidence>
<dbReference type="Gramene" id="Psat06G0544900-T1">
    <property type="protein sequence ID" value="KAI5400562.1"/>
    <property type="gene ID" value="KIW84_065449"/>
</dbReference>
<evidence type="ECO:0000259" key="7">
    <source>
        <dbReference type="PROSITE" id="PS50144"/>
    </source>
</evidence>
<evidence type="ECO:0000256" key="3">
    <source>
        <dbReference type="ARBA" id="ARBA00022786"/>
    </source>
</evidence>
<gene>
    <name evidence="8" type="ORF">KIW84_065449</name>
</gene>
<evidence type="ECO:0000256" key="4">
    <source>
        <dbReference type="ARBA" id="ARBA00022801"/>
    </source>
</evidence>
<dbReference type="CDD" id="cd00121">
    <property type="entry name" value="MATH"/>
    <property type="match status" value="1"/>
</dbReference>
<evidence type="ECO:0000256" key="6">
    <source>
        <dbReference type="ARBA" id="ARBA00023054"/>
    </source>
</evidence>
<dbReference type="FunFam" id="3.10.20.90:FF:000050">
    <property type="entry name" value="Ubiquitin carboxyl-terminal hydrolase 13"/>
    <property type="match status" value="1"/>
</dbReference>
<sequence>MRRCSCHMLICLRTTTSPWKVGQLREVSNKVHNAELKLFLEVEKGMDLCPIASPDKTKDDILLFFKLYDPEKEELRYVGRLFVKGTGKPSEILTRLNEMAGYDPEEDIVLYEEIKFEPNVMCEPIDKKVTFRSSQISVISFGQLPTVAGHDKILLTGGGSCHGWLKADHCRLQLATEWLISSSWRFLGRPKEDDFSLEMSRLYTYDDVVDRVAQQLGLNDPSKILVAQPETANAVESQPVVDPPQTRFTWRIDNFTRLNTKKLYSEVFVVGTYKWRVLIFPKGNNVDYLSMYLDVADSTSLPYGWSRYAQFSLAIVNQIHNKFSVRKGIPFILSIAGITLVT</sequence>
<protein>
    <submittedName>
        <fullName evidence="8">Ubiquitin carboxyl-terminal hydrolase 13</fullName>
    </submittedName>
</protein>
<dbReference type="Proteomes" id="UP001058974">
    <property type="component" value="Chromosome 6"/>
</dbReference>
<dbReference type="AlphaFoldDB" id="A0A9D4WFE3"/>
<dbReference type="Gene3D" id="2.60.210.10">
    <property type="entry name" value="Apoptosis, Tumor Necrosis Factor Receptor Associated Protein 2, Chain A"/>
    <property type="match status" value="1"/>
</dbReference>
<organism evidence="8 9">
    <name type="scientific">Pisum sativum</name>
    <name type="common">Garden pea</name>
    <name type="synonym">Lathyrus oleraceus</name>
    <dbReference type="NCBI Taxonomy" id="3888"/>
    <lineage>
        <taxon>Eukaryota</taxon>
        <taxon>Viridiplantae</taxon>
        <taxon>Streptophyta</taxon>
        <taxon>Embryophyta</taxon>
        <taxon>Tracheophyta</taxon>
        <taxon>Spermatophyta</taxon>
        <taxon>Magnoliopsida</taxon>
        <taxon>eudicotyledons</taxon>
        <taxon>Gunneridae</taxon>
        <taxon>Pentapetalae</taxon>
        <taxon>rosids</taxon>
        <taxon>fabids</taxon>
        <taxon>Fabales</taxon>
        <taxon>Fabaceae</taxon>
        <taxon>Papilionoideae</taxon>
        <taxon>50 kb inversion clade</taxon>
        <taxon>NPAAA clade</taxon>
        <taxon>Hologalegina</taxon>
        <taxon>IRL clade</taxon>
        <taxon>Fabeae</taxon>
        <taxon>Lathyrus</taxon>
    </lineage>
</organism>
<dbReference type="Gene3D" id="3.10.20.90">
    <property type="entry name" value="Phosphatidylinositol 3-kinase Catalytic Subunit, Chain A, domain 1"/>
    <property type="match status" value="1"/>
</dbReference>
<dbReference type="PANTHER" id="PTHR46236">
    <property type="entry name" value="TRAF-LIKE SUPERFAMILY PROTEIN"/>
    <property type="match status" value="1"/>
</dbReference>
<dbReference type="EMBL" id="JAMSHJ010000006">
    <property type="protein sequence ID" value="KAI5400562.1"/>
    <property type="molecule type" value="Genomic_DNA"/>
</dbReference>
<keyword evidence="9" id="KW-1185">Reference proteome</keyword>
<dbReference type="GO" id="GO:0101005">
    <property type="term" value="F:deubiquitinase activity"/>
    <property type="evidence" value="ECO:0007669"/>
    <property type="project" value="UniProtKB-ARBA"/>
</dbReference>
<dbReference type="GO" id="GO:0005634">
    <property type="term" value="C:nucleus"/>
    <property type="evidence" value="ECO:0007669"/>
    <property type="project" value="UniProtKB-ARBA"/>
</dbReference>
<comment type="similarity">
    <text evidence="1">Belongs to the peptidase C19 family.</text>
</comment>
<keyword evidence="6" id="KW-0175">Coiled coil</keyword>
<keyword evidence="4 8" id="KW-0378">Hydrolase</keyword>
<dbReference type="InterPro" id="IPR050804">
    <property type="entry name" value="MCC"/>
</dbReference>
<keyword evidence="2" id="KW-0645">Protease</keyword>
<accession>A0A9D4WFE3</accession>